<dbReference type="EMBL" id="JAHHHN010000023">
    <property type="protein sequence ID" value="MBW4564553.1"/>
    <property type="molecule type" value="Genomic_DNA"/>
</dbReference>
<feature type="domain" description="DUF6883" evidence="1">
    <location>
        <begin position="37"/>
        <end position="72"/>
    </location>
</feature>
<accession>A0A951Q4E5</accession>
<comment type="caution">
    <text evidence="2">The sequence shown here is derived from an EMBL/GenBank/DDBJ whole genome shotgun (WGS) entry which is preliminary data.</text>
</comment>
<name>A0A951Q4E5_9NOST</name>
<evidence type="ECO:0000313" key="2">
    <source>
        <dbReference type="EMBL" id="MBW4564553.1"/>
    </source>
</evidence>
<gene>
    <name evidence="2" type="ORF">KME32_26170</name>
</gene>
<dbReference type="AlphaFoldDB" id="A0A951Q4E5"/>
<dbReference type="Proteomes" id="UP000715781">
    <property type="component" value="Unassembled WGS sequence"/>
</dbReference>
<evidence type="ECO:0000259" key="1">
    <source>
        <dbReference type="Pfam" id="PF21814"/>
    </source>
</evidence>
<dbReference type="InterPro" id="IPR049250">
    <property type="entry name" value="DUF6883"/>
</dbReference>
<reference evidence="2" key="2">
    <citation type="journal article" date="2022" name="Microbiol. Resour. Announc.">
        <title>Metagenome Sequencing to Explore Phylogenomics of Terrestrial Cyanobacteria.</title>
        <authorList>
            <person name="Ward R.D."/>
            <person name="Stajich J.E."/>
            <person name="Johansen J.R."/>
            <person name="Huntemann M."/>
            <person name="Clum A."/>
            <person name="Foster B."/>
            <person name="Foster B."/>
            <person name="Roux S."/>
            <person name="Palaniappan K."/>
            <person name="Varghese N."/>
            <person name="Mukherjee S."/>
            <person name="Reddy T.B.K."/>
            <person name="Daum C."/>
            <person name="Copeland A."/>
            <person name="Chen I.A."/>
            <person name="Ivanova N.N."/>
            <person name="Kyrpides N.C."/>
            <person name="Shapiro N."/>
            <person name="Eloe-Fadrosh E.A."/>
            <person name="Pietrasiak N."/>
        </authorList>
    </citation>
    <scope>NUCLEOTIDE SEQUENCE</scope>
    <source>
        <strain evidence="2">JT2-VF2</strain>
    </source>
</reference>
<protein>
    <recommendedName>
        <fullName evidence="1">DUF6883 domain-containing protein</fullName>
    </recommendedName>
</protein>
<dbReference type="Pfam" id="PF21814">
    <property type="entry name" value="DUF6883"/>
    <property type="match status" value="1"/>
</dbReference>
<proteinExistence type="predicted"/>
<sequence>MPNWEIVPGLLSIIKVLLLGRSLFPDQNWEQCERIMKLLNPERAIVETEKIAGYCLNPEHPQGKHKARVFQSAQT</sequence>
<evidence type="ECO:0000313" key="3">
    <source>
        <dbReference type="Proteomes" id="UP000715781"/>
    </source>
</evidence>
<reference evidence="2" key="1">
    <citation type="submission" date="2021-05" db="EMBL/GenBank/DDBJ databases">
        <authorList>
            <person name="Pietrasiak N."/>
            <person name="Ward R."/>
            <person name="Stajich J.E."/>
            <person name="Kurbessoian T."/>
        </authorList>
    </citation>
    <scope>NUCLEOTIDE SEQUENCE</scope>
    <source>
        <strain evidence="2">JT2-VF2</strain>
    </source>
</reference>
<organism evidence="2 3">
    <name type="scientific">Mojavia pulchra JT2-VF2</name>
    <dbReference type="NCBI Taxonomy" id="287848"/>
    <lineage>
        <taxon>Bacteria</taxon>
        <taxon>Bacillati</taxon>
        <taxon>Cyanobacteriota</taxon>
        <taxon>Cyanophyceae</taxon>
        <taxon>Nostocales</taxon>
        <taxon>Nostocaceae</taxon>
    </lineage>
</organism>